<reference evidence="6" key="1">
    <citation type="submission" date="2021-06" db="EMBL/GenBank/DDBJ databases">
        <title>Sequencing of actinobacteria type strains.</title>
        <authorList>
            <person name="Nguyen G.-S."/>
            <person name="Wentzel A."/>
        </authorList>
    </citation>
    <scope>NUCLEOTIDE SEQUENCE</scope>
    <source>
        <strain evidence="6">P38-E01</strain>
    </source>
</reference>
<dbReference type="PANTHER" id="PTHR30055:SF151">
    <property type="entry name" value="TRANSCRIPTIONAL REGULATORY PROTEIN"/>
    <property type="match status" value="1"/>
</dbReference>
<sequence>MAQHEESSLPAGLPPGVAVAWGLGSPPSKGPKRGLSTERIVAAAIDCAVREGVEGLSMSRVAAALDVSTMALYRYVSAKSDLLVLMTDTAIGRPPEDVGRQEGWRPALESWARAQLEVFQRNVWMLGIPIGSPPVTPNSLAWMERGLHCLRDTGLETEVKLSVMTLLSSYIRGEARLLADLEHSARTNGTTVAAATVDYGVLLHRLTNPDDFPEVTALLSARAFDQPGELQDSFTLGLDVVLAGTAALVEEAADRG</sequence>
<dbReference type="InterPro" id="IPR009057">
    <property type="entry name" value="Homeodomain-like_sf"/>
</dbReference>
<keyword evidence="2 4" id="KW-0238">DNA-binding</keyword>
<keyword evidence="1" id="KW-0805">Transcription regulation</keyword>
<keyword evidence="7" id="KW-1185">Reference proteome</keyword>
<dbReference type="Pfam" id="PF00440">
    <property type="entry name" value="TetR_N"/>
    <property type="match status" value="1"/>
</dbReference>
<dbReference type="SUPFAM" id="SSF46689">
    <property type="entry name" value="Homeodomain-like"/>
    <property type="match status" value="1"/>
</dbReference>
<dbReference type="InterPro" id="IPR050109">
    <property type="entry name" value="HTH-type_TetR-like_transc_reg"/>
</dbReference>
<dbReference type="GO" id="GO:0003700">
    <property type="term" value="F:DNA-binding transcription factor activity"/>
    <property type="evidence" value="ECO:0007669"/>
    <property type="project" value="TreeGrafter"/>
</dbReference>
<dbReference type="SUPFAM" id="SSF48498">
    <property type="entry name" value="Tetracyclin repressor-like, C-terminal domain"/>
    <property type="match status" value="1"/>
</dbReference>
<dbReference type="Gene3D" id="1.10.357.10">
    <property type="entry name" value="Tetracycline Repressor, domain 2"/>
    <property type="match status" value="1"/>
</dbReference>
<evidence type="ECO:0000313" key="6">
    <source>
        <dbReference type="EMBL" id="MBU7600695.1"/>
    </source>
</evidence>
<dbReference type="AlphaFoldDB" id="A0A949N427"/>
<dbReference type="RefSeq" id="WP_211041968.1">
    <property type="nucleotide sequence ID" value="NZ_JAELVF020000004.1"/>
</dbReference>
<protein>
    <submittedName>
        <fullName evidence="6">TetR/AcrR family transcriptional regulator</fullName>
    </submittedName>
</protein>
<organism evidence="6 7">
    <name type="scientific">Streptomyces tardus</name>
    <dbReference type="NCBI Taxonomy" id="2780544"/>
    <lineage>
        <taxon>Bacteria</taxon>
        <taxon>Bacillati</taxon>
        <taxon>Actinomycetota</taxon>
        <taxon>Actinomycetes</taxon>
        <taxon>Kitasatosporales</taxon>
        <taxon>Streptomycetaceae</taxon>
        <taxon>Streptomyces</taxon>
    </lineage>
</organism>
<evidence type="ECO:0000256" key="1">
    <source>
        <dbReference type="ARBA" id="ARBA00023015"/>
    </source>
</evidence>
<dbReference type="Gene3D" id="1.10.10.60">
    <property type="entry name" value="Homeodomain-like"/>
    <property type="match status" value="1"/>
</dbReference>
<dbReference type="EMBL" id="JAELVF020000004">
    <property type="protein sequence ID" value="MBU7600695.1"/>
    <property type="molecule type" value="Genomic_DNA"/>
</dbReference>
<evidence type="ECO:0000259" key="5">
    <source>
        <dbReference type="PROSITE" id="PS50977"/>
    </source>
</evidence>
<evidence type="ECO:0000256" key="3">
    <source>
        <dbReference type="ARBA" id="ARBA00023163"/>
    </source>
</evidence>
<dbReference type="InterPro" id="IPR001647">
    <property type="entry name" value="HTH_TetR"/>
</dbReference>
<dbReference type="InterPro" id="IPR036271">
    <property type="entry name" value="Tet_transcr_reg_TetR-rel_C_sf"/>
</dbReference>
<evidence type="ECO:0000256" key="2">
    <source>
        <dbReference type="ARBA" id="ARBA00023125"/>
    </source>
</evidence>
<keyword evidence="3" id="KW-0804">Transcription</keyword>
<name>A0A949N427_9ACTN</name>
<dbReference type="GO" id="GO:0045892">
    <property type="term" value="P:negative regulation of DNA-templated transcription"/>
    <property type="evidence" value="ECO:0007669"/>
    <property type="project" value="InterPro"/>
</dbReference>
<dbReference type="PANTHER" id="PTHR30055">
    <property type="entry name" value="HTH-TYPE TRANSCRIPTIONAL REGULATOR RUTR"/>
    <property type="match status" value="1"/>
</dbReference>
<accession>A0A949N427</accession>
<dbReference type="InterPro" id="IPR004111">
    <property type="entry name" value="Repressor_TetR_C"/>
</dbReference>
<proteinExistence type="predicted"/>
<dbReference type="Proteomes" id="UP000694501">
    <property type="component" value="Unassembled WGS sequence"/>
</dbReference>
<evidence type="ECO:0000256" key="4">
    <source>
        <dbReference type="PROSITE-ProRule" id="PRU00335"/>
    </source>
</evidence>
<feature type="domain" description="HTH tetR-type" evidence="5">
    <location>
        <begin position="34"/>
        <end position="94"/>
    </location>
</feature>
<dbReference type="Pfam" id="PF02909">
    <property type="entry name" value="TetR_C_1"/>
    <property type="match status" value="1"/>
</dbReference>
<gene>
    <name evidence="6" type="ORF">JGS22_024475</name>
</gene>
<dbReference type="PROSITE" id="PS50977">
    <property type="entry name" value="HTH_TETR_2"/>
    <property type="match status" value="1"/>
</dbReference>
<evidence type="ECO:0000313" key="7">
    <source>
        <dbReference type="Proteomes" id="UP000694501"/>
    </source>
</evidence>
<dbReference type="GO" id="GO:0000976">
    <property type="term" value="F:transcription cis-regulatory region binding"/>
    <property type="evidence" value="ECO:0007669"/>
    <property type="project" value="TreeGrafter"/>
</dbReference>
<comment type="caution">
    <text evidence="6">The sequence shown here is derived from an EMBL/GenBank/DDBJ whole genome shotgun (WGS) entry which is preliminary data.</text>
</comment>
<feature type="DNA-binding region" description="H-T-H motif" evidence="4">
    <location>
        <begin position="57"/>
        <end position="76"/>
    </location>
</feature>